<evidence type="ECO:0000313" key="2">
    <source>
        <dbReference type="EMBL" id="KLV10030.1"/>
    </source>
</evidence>
<feature type="domain" description="DUF1835" evidence="1">
    <location>
        <begin position="101"/>
        <end position="204"/>
    </location>
</feature>
<accession>A0A0J1HEF3</accession>
<dbReference type="RefSeq" id="WP_047885118.1">
    <property type="nucleotide sequence ID" value="NZ_CP071326.1"/>
</dbReference>
<evidence type="ECO:0000313" key="3">
    <source>
        <dbReference type="Proteomes" id="UP000035909"/>
    </source>
</evidence>
<protein>
    <recommendedName>
        <fullName evidence="1">DUF1835 domain-containing protein</fullName>
    </recommendedName>
</protein>
<dbReference type="AlphaFoldDB" id="A0A0J1HEF3"/>
<dbReference type="PATRIC" id="fig|320778.3.peg.2234"/>
<proteinExistence type="predicted"/>
<dbReference type="STRING" id="320778.ABT57_10255"/>
<name>A0A0J1HEF3_9GAMM</name>
<dbReference type="Proteomes" id="UP000035909">
    <property type="component" value="Unassembled WGS sequence"/>
</dbReference>
<organism evidence="2 3">
    <name type="scientific">Photobacterium ganghwense</name>
    <dbReference type="NCBI Taxonomy" id="320778"/>
    <lineage>
        <taxon>Bacteria</taxon>
        <taxon>Pseudomonadati</taxon>
        <taxon>Pseudomonadota</taxon>
        <taxon>Gammaproteobacteria</taxon>
        <taxon>Vibrionales</taxon>
        <taxon>Vibrionaceae</taxon>
        <taxon>Photobacterium</taxon>
    </lineage>
</organism>
<sequence>MTTHNAFSLRLDVLKRRAKQRLKALKHSDSQEWQQVRAHHPKAMSLNTDNIRLADIQLVIARELGLPSWAQLKVHTDQLDYHRQQIAHKVAPLDNDQRTLHVRCGHDIQHRLTEAGFTGDFLPYIDPFCLGPLDRDPRRCEAVRARFVRQHLLTAMGDTITTEAMLLADGQQKRAQLLDSTYERLVLWVEHDNYDQLMMVRVLAEWCAHMVSPGADQKPQPVLELIEVNRFPGQDRFIGLGQLPAEGLRALWQSRRSVSEAMMTTASRVWDALCDESPMSLVRLLSSSGQWAQLPNLAAVLRRHLQELPHQNSGLGLTQWLALEALATEGDALTGQTGDSKLIQDKEHHTGVPFTTLFQRYQALEPLPFLGDVMLWAVIKPLLVGDNALVQRVSIAESNPDSANNVDNTGQQPLTESDWMRHKLALTALGWQVVRHRQTASWGEYAVGGIPVRPDRAWIWDHQNLSTLTLKSG</sequence>
<gene>
    <name evidence="2" type="ORF">ABT57_10255</name>
</gene>
<reference evidence="2 3" key="1">
    <citation type="submission" date="2015-05" db="EMBL/GenBank/DDBJ databases">
        <title>Photobacterium galathea sp. nov.</title>
        <authorList>
            <person name="Machado H."/>
            <person name="Gram L."/>
        </authorList>
    </citation>
    <scope>NUCLEOTIDE SEQUENCE [LARGE SCALE GENOMIC DNA]</scope>
    <source>
        <strain evidence="2 3">DSM 22954</strain>
    </source>
</reference>
<keyword evidence="3" id="KW-1185">Reference proteome</keyword>
<dbReference type="Pfam" id="PF08874">
    <property type="entry name" value="DUF1835"/>
    <property type="match status" value="1"/>
</dbReference>
<dbReference type="OrthoDB" id="127805at2"/>
<evidence type="ECO:0000259" key="1">
    <source>
        <dbReference type="Pfam" id="PF08874"/>
    </source>
</evidence>
<dbReference type="InterPro" id="IPR014973">
    <property type="entry name" value="DUF1835"/>
</dbReference>
<comment type="caution">
    <text evidence="2">The sequence shown here is derived from an EMBL/GenBank/DDBJ whole genome shotgun (WGS) entry which is preliminary data.</text>
</comment>
<dbReference type="EMBL" id="LDOU01000007">
    <property type="protein sequence ID" value="KLV10030.1"/>
    <property type="molecule type" value="Genomic_DNA"/>
</dbReference>